<dbReference type="SUPFAM" id="SSF52833">
    <property type="entry name" value="Thioredoxin-like"/>
    <property type="match status" value="1"/>
</dbReference>
<proteinExistence type="inferred from homology"/>
<evidence type="ECO:0000256" key="2">
    <source>
        <dbReference type="ARBA" id="ARBA00022559"/>
    </source>
</evidence>
<keyword evidence="2 4" id="KW-0575">Peroxidase</keyword>
<dbReference type="GO" id="GO:0034599">
    <property type="term" value="P:cellular response to oxidative stress"/>
    <property type="evidence" value="ECO:0007669"/>
    <property type="project" value="TreeGrafter"/>
</dbReference>
<protein>
    <recommendedName>
        <fullName evidence="4">Glutathione peroxidase</fullName>
    </recommendedName>
</protein>
<evidence type="ECO:0000256" key="3">
    <source>
        <dbReference type="ARBA" id="ARBA00023002"/>
    </source>
</evidence>
<reference evidence="5 6" key="1">
    <citation type="submission" date="2018-10" db="EMBL/GenBank/DDBJ databases">
        <title>Fifty Aureobasidium pullulans genomes reveal a recombining polyextremotolerant generalist.</title>
        <authorList>
            <person name="Gostincar C."/>
            <person name="Turk M."/>
            <person name="Zajc J."/>
            <person name="Gunde-Cimerman N."/>
        </authorList>
    </citation>
    <scope>NUCLEOTIDE SEQUENCE [LARGE SCALE GENOMIC DNA]</scope>
    <source>
        <strain evidence="5 6">EXF-1645</strain>
    </source>
</reference>
<organism evidence="5 6">
    <name type="scientific">Aureobasidium pullulans</name>
    <name type="common">Black yeast</name>
    <name type="synonym">Pullularia pullulans</name>
    <dbReference type="NCBI Taxonomy" id="5580"/>
    <lineage>
        <taxon>Eukaryota</taxon>
        <taxon>Fungi</taxon>
        <taxon>Dikarya</taxon>
        <taxon>Ascomycota</taxon>
        <taxon>Pezizomycotina</taxon>
        <taxon>Dothideomycetes</taxon>
        <taxon>Dothideomycetidae</taxon>
        <taxon>Dothideales</taxon>
        <taxon>Saccotheciaceae</taxon>
        <taxon>Aureobasidium</taxon>
    </lineage>
</organism>
<evidence type="ECO:0000256" key="4">
    <source>
        <dbReference type="RuleBase" id="RU000499"/>
    </source>
</evidence>
<keyword evidence="3 4" id="KW-0560">Oxidoreductase</keyword>
<evidence type="ECO:0000256" key="1">
    <source>
        <dbReference type="ARBA" id="ARBA00006926"/>
    </source>
</evidence>
<dbReference type="AlphaFoldDB" id="A0A4T0BFC8"/>
<gene>
    <name evidence="5" type="ORF">D6C78_07832</name>
</gene>
<sequence length="131" mass="14905">MSHIPPDLRDQHADAIEFIAFPCDQFGNSEPESDGAIQQSYAVNYGVEFPVLGKIHVNDEQTAPVYQWMKEEMPGFMCSERIKWNFEKFLIGRDGRVLRRFASEVTPELLKPAILKALSNTKSNLQWSTGT</sequence>
<dbReference type="InterPro" id="IPR000889">
    <property type="entry name" value="Glutathione_peroxidase"/>
</dbReference>
<accession>A0A4T0BFC8</accession>
<dbReference type="Proteomes" id="UP000308724">
    <property type="component" value="Unassembled WGS sequence"/>
</dbReference>
<name>A0A4T0BFC8_AURPU</name>
<dbReference type="InterPro" id="IPR036249">
    <property type="entry name" value="Thioredoxin-like_sf"/>
</dbReference>
<dbReference type="PROSITE" id="PS51355">
    <property type="entry name" value="GLUTATHIONE_PEROXID_3"/>
    <property type="match status" value="1"/>
</dbReference>
<dbReference type="PIRSF" id="PIRSF000303">
    <property type="entry name" value="Glutathion_perox"/>
    <property type="match status" value="1"/>
</dbReference>
<dbReference type="Gene3D" id="3.40.30.10">
    <property type="entry name" value="Glutaredoxin"/>
    <property type="match status" value="1"/>
</dbReference>
<dbReference type="Pfam" id="PF00255">
    <property type="entry name" value="GSHPx"/>
    <property type="match status" value="1"/>
</dbReference>
<evidence type="ECO:0000313" key="5">
    <source>
        <dbReference type="EMBL" id="TIA33030.1"/>
    </source>
</evidence>
<dbReference type="PANTHER" id="PTHR11592:SF78">
    <property type="entry name" value="GLUTATHIONE PEROXIDASE"/>
    <property type="match status" value="1"/>
</dbReference>
<comment type="caution">
    <text evidence="5">The sequence shown here is derived from an EMBL/GenBank/DDBJ whole genome shotgun (WGS) entry which is preliminary data.</text>
</comment>
<dbReference type="GO" id="GO:0004601">
    <property type="term" value="F:peroxidase activity"/>
    <property type="evidence" value="ECO:0007669"/>
    <property type="project" value="UniProtKB-KW"/>
</dbReference>
<dbReference type="EMBL" id="QZBZ01000212">
    <property type="protein sequence ID" value="TIA33030.1"/>
    <property type="molecule type" value="Genomic_DNA"/>
</dbReference>
<comment type="similarity">
    <text evidence="1 4">Belongs to the glutathione peroxidase family.</text>
</comment>
<evidence type="ECO:0000313" key="6">
    <source>
        <dbReference type="Proteomes" id="UP000308724"/>
    </source>
</evidence>
<dbReference type="PRINTS" id="PR01011">
    <property type="entry name" value="GLUTPROXDASE"/>
</dbReference>
<dbReference type="PANTHER" id="PTHR11592">
    <property type="entry name" value="GLUTATHIONE PEROXIDASE"/>
    <property type="match status" value="1"/>
</dbReference>